<keyword evidence="6" id="KW-1185">Reference proteome</keyword>
<dbReference type="Gene3D" id="1.10.10.10">
    <property type="entry name" value="Winged helix-like DNA-binding domain superfamily/Winged helix DNA-binding domain"/>
    <property type="match status" value="1"/>
</dbReference>
<dbReference type="Proteomes" id="UP000767291">
    <property type="component" value="Unassembled WGS sequence"/>
</dbReference>
<sequence>MHKEISEILFDEFRDFVILSRLRQIELLKKHKIGRTAMSQGRLLECLHNNNGIAQKELSEMLEIRPGSLSELVTKAENRKLIERRINPDDKRVTNIFLTEKGMREVQKFIVLYRDMTKDIFDSLTEKEQSTLCSKLKELNKSIDSKLDR</sequence>
<evidence type="ECO:0000313" key="5">
    <source>
        <dbReference type="EMBL" id="MBP1854842.1"/>
    </source>
</evidence>
<organism evidence="5 6">
    <name type="scientific">Metaclostridioides mangenotii</name>
    <dbReference type="NCBI Taxonomy" id="1540"/>
    <lineage>
        <taxon>Bacteria</taxon>
        <taxon>Bacillati</taxon>
        <taxon>Bacillota</taxon>
        <taxon>Clostridia</taxon>
        <taxon>Peptostreptococcales</taxon>
        <taxon>Peptostreptococcaceae</taxon>
        <taxon>Metaclostridioides</taxon>
    </lineage>
</organism>
<evidence type="ECO:0000259" key="4">
    <source>
        <dbReference type="PROSITE" id="PS50995"/>
    </source>
</evidence>
<dbReference type="RefSeq" id="WP_051599191.1">
    <property type="nucleotide sequence ID" value="NZ_BAAACS010000013.1"/>
</dbReference>
<dbReference type="InterPro" id="IPR036390">
    <property type="entry name" value="WH_DNA-bd_sf"/>
</dbReference>
<dbReference type="PRINTS" id="PR00598">
    <property type="entry name" value="HTHMARR"/>
</dbReference>
<protein>
    <submittedName>
        <fullName evidence="5">DNA-binding MarR family transcriptional regulator</fullName>
    </submittedName>
</protein>
<keyword evidence="3" id="KW-0804">Transcription</keyword>
<evidence type="ECO:0000256" key="1">
    <source>
        <dbReference type="ARBA" id="ARBA00023015"/>
    </source>
</evidence>
<dbReference type="SUPFAM" id="SSF46785">
    <property type="entry name" value="Winged helix' DNA-binding domain"/>
    <property type="match status" value="1"/>
</dbReference>
<keyword evidence="2 5" id="KW-0238">DNA-binding</keyword>
<reference evidence="5 6" key="1">
    <citation type="submission" date="2021-03" db="EMBL/GenBank/DDBJ databases">
        <title>Genomic Encyclopedia of Type Strains, Phase IV (KMG-IV): sequencing the most valuable type-strain genomes for metagenomic binning, comparative biology and taxonomic classification.</title>
        <authorList>
            <person name="Goeker M."/>
        </authorList>
    </citation>
    <scope>NUCLEOTIDE SEQUENCE [LARGE SCALE GENOMIC DNA]</scope>
    <source>
        <strain evidence="5 6">DSM 1289</strain>
    </source>
</reference>
<name>A0ABS4EA69_9FIRM</name>
<feature type="domain" description="HTH marR-type" evidence="4">
    <location>
        <begin position="2"/>
        <end position="141"/>
    </location>
</feature>
<keyword evidence="1" id="KW-0805">Transcription regulation</keyword>
<proteinExistence type="predicted"/>
<gene>
    <name evidence="5" type="ORF">J2Z43_001232</name>
</gene>
<dbReference type="InterPro" id="IPR036388">
    <property type="entry name" value="WH-like_DNA-bd_sf"/>
</dbReference>
<dbReference type="PANTHER" id="PTHR42756">
    <property type="entry name" value="TRANSCRIPTIONAL REGULATOR, MARR"/>
    <property type="match status" value="1"/>
</dbReference>
<dbReference type="GO" id="GO:0003677">
    <property type="term" value="F:DNA binding"/>
    <property type="evidence" value="ECO:0007669"/>
    <property type="project" value="UniProtKB-KW"/>
</dbReference>
<accession>A0ABS4EA69</accession>
<dbReference type="PANTHER" id="PTHR42756:SF1">
    <property type="entry name" value="TRANSCRIPTIONAL REPRESSOR OF EMRAB OPERON"/>
    <property type="match status" value="1"/>
</dbReference>
<evidence type="ECO:0000256" key="2">
    <source>
        <dbReference type="ARBA" id="ARBA00023125"/>
    </source>
</evidence>
<dbReference type="EMBL" id="JAGGJX010000001">
    <property type="protein sequence ID" value="MBP1854842.1"/>
    <property type="molecule type" value="Genomic_DNA"/>
</dbReference>
<dbReference type="InterPro" id="IPR000835">
    <property type="entry name" value="HTH_MarR-typ"/>
</dbReference>
<dbReference type="Pfam" id="PF01047">
    <property type="entry name" value="MarR"/>
    <property type="match status" value="1"/>
</dbReference>
<comment type="caution">
    <text evidence="5">The sequence shown here is derived from an EMBL/GenBank/DDBJ whole genome shotgun (WGS) entry which is preliminary data.</text>
</comment>
<evidence type="ECO:0000313" key="6">
    <source>
        <dbReference type="Proteomes" id="UP000767291"/>
    </source>
</evidence>
<dbReference type="PROSITE" id="PS50995">
    <property type="entry name" value="HTH_MARR_2"/>
    <property type="match status" value="1"/>
</dbReference>
<evidence type="ECO:0000256" key="3">
    <source>
        <dbReference type="ARBA" id="ARBA00023163"/>
    </source>
</evidence>
<dbReference type="SMART" id="SM00347">
    <property type="entry name" value="HTH_MARR"/>
    <property type="match status" value="1"/>
</dbReference>